<evidence type="ECO:0000256" key="2">
    <source>
        <dbReference type="ARBA" id="ARBA00022692"/>
    </source>
</evidence>
<dbReference type="GeneID" id="63743256"/>
<dbReference type="Proteomes" id="UP000184383">
    <property type="component" value="Unassembled WGS sequence"/>
</dbReference>
<keyword evidence="3 6" id="KW-1133">Transmembrane helix</keyword>
<feature type="transmembrane region" description="Helical" evidence="6">
    <location>
        <begin position="283"/>
        <end position="303"/>
    </location>
</feature>
<dbReference type="OrthoDB" id="5348404at2759"/>
<reference evidence="8" key="1">
    <citation type="journal article" date="2017" name="Genome Biol.">
        <title>Comparative genomics reveals high biological diversity and specific adaptations in the industrially and medically important fungal genus Aspergillus.</title>
        <authorList>
            <person name="de Vries R.P."/>
            <person name="Riley R."/>
            <person name="Wiebenga A."/>
            <person name="Aguilar-Osorio G."/>
            <person name="Amillis S."/>
            <person name="Uchima C.A."/>
            <person name="Anderluh G."/>
            <person name="Asadollahi M."/>
            <person name="Askin M."/>
            <person name="Barry K."/>
            <person name="Battaglia E."/>
            <person name="Bayram O."/>
            <person name="Benocci T."/>
            <person name="Braus-Stromeyer S.A."/>
            <person name="Caldana C."/>
            <person name="Canovas D."/>
            <person name="Cerqueira G.C."/>
            <person name="Chen F."/>
            <person name="Chen W."/>
            <person name="Choi C."/>
            <person name="Clum A."/>
            <person name="Dos Santos R.A."/>
            <person name="Damasio A.R."/>
            <person name="Diallinas G."/>
            <person name="Emri T."/>
            <person name="Fekete E."/>
            <person name="Flipphi M."/>
            <person name="Freyberg S."/>
            <person name="Gallo A."/>
            <person name="Gournas C."/>
            <person name="Habgood R."/>
            <person name="Hainaut M."/>
            <person name="Harispe M.L."/>
            <person name="Henrissat B."/>
            <person name="Hilden K.S."/>
            <person name="Hope R."/>
            <person name="Hossain A."/>
            <person name="Karabika E."/>
            <person name="Karaffa L."/>
            <person name="Karanyi Z."/>
            <person name="Krasevec N."/>
            <person name="Kuo A."/>
            <person name="Kusch H."/>
            <person name="LaButti K."/>
            <person name="Lagendijk E.L."/>
            <person name="Lapidus A."/>
            <person name="Levasseur A."/>
            <person name="Lindquist E."/>
            <person name="Lipzen A."/>
            <person name="Logrieco A.F."/>
            <person name="MacCabe A."/>
            <person name="Maekelae M.R."/>
            <person name="Malavazi I."/>
            <person name="Melin P."/>
            <person name="Meyer V."/>
            <person name="Mielnichuk N."/>
            <person name="Miskei M."/>
            <person name="Molnar A.P."/>
            <person name="Mule G."/>
            <person name="Ngan C.Y."/>
            <person name="Orejas M."/>
            <person name="Orosz E."/>
            <person name="Ouedraogo J.P."/>
            <person name="Overkamp K.M."/>
            <person name="Park H.-S."/>
            <person name="Perrone G."/>
            <person name="Piumi F."/>
            <person name="Punt P.J."/>
            <person name="Ram A.F."/>
            <person name="Ramon A."/>
            <person name="Rauscher S."/>
            <person name="Record E."/>
            <person name="Riano-Pachon D.M."/>
            <person name="Robert V."/>
            <person name="Roehrig J."/>
            <person name="Ruller R."/>
            <person name="Salamov A."/>
            <person name="Salih N.S."/>
            <person name="Samson R.A."/>
            <person name="Sandor E."/>
            <person name="Sanguinetti M."/>
            <person name="Schuetze T."/>
            <person name="Sepcic K."/>
            <person name="Shelest E."/>
            <person name="Sherlock G."/>
            <person name="Sophianopoulou V."/>
            <person name="Squina F.M."/>
            <person name="Sun H."/>
            <person name="Susca A."/>
            <person name="Todd R.B."/>
            <person name="Tsang A."/>
            <person name="Unkles S.E."/>
            <person name="van de Wiele N."/>
            <person name="van Rossen-Uffink D."/>
            <person name="Oliveira J.V."/>
            <person name="Vesth T.C."/>
            <person name="Visser J."/>
            <person name="Yu J.-H."/>
            <person name="Zhou M."/>
            <person name="Andersen M.R."/>
            <person name="Archer D.B."/>
            <person name="Baker S.E."/>
            <person name="Benoit I."/>
            <person name="Brakhage A.A."/>
            <person name="Braus G.H."/>
            <person name="Fischer R."/>
            <person name="Frisvad J.C."/>
            <person name="Goldman G.H."/>
            <person name="Houbraken J."/>
            <person name="Oakley B."/>
            <person name="Pocsi I."/>
            <person name="Scazzocchio C."/>
            <person name="Seiboth B."/>
            <person name="vanKuyk P.A."/>
            <person name="Wortman J."/>
            <person name="Dyer P.S."/>
            <person name="Grigoriev I.V."/>
        </authorList>
    </citation>
    <scope>NUCLEOTIDE SEQUENCE [LARGE SCALE GENOMIC DNA]</scope>
    <source>
        <strain evidence="8">DTO 134E9</strain>
    </source>
</reference>
<dbReference type="RefSeq" id="XP_040695120.1">
    <property type="nucleotide sequence ID" value="XM_040827408.1"/>
</dbReference>
<dbReference type="PANTHER" id="PTHR23423">
    <property type="entry name" value="ORGANIC SOLUTE TRANSPORTER-RELATED"/>
    <property type="match status" value="1"/>
</dbReference>
<keyword evidence="2 6" id="KW-0812">Transmembrane</keyword>
<feature type="compositionally biased region" description="Polar residues" evidence="5">
    <location>
        <begin position="455"/>
        <end position="472"/>
    </location>
</feature>
<evidence type="ECO:0000313" key="7">
    <source>
        <dbReference type="EMBL" id="OJJ41444.1"/>
    </source>
</evidence>
<feature type="transmembrane region" description="Helical" evidence="6">
    <location>
        <begin position="206"/>
        <end position="227"/>
    </location>
</feature>
<feature type="transmembrane region" description="Helical" evidence="6">
    <location>
        <begin position="239"/>
        <end position="263"/>
    </location>
</feature>
<dbReference type="AlphaFoldDB" id="A0A1L9S2R0"/>
<feature type="region of interest" description="Disordered" evidence="5">
    <location>
        <begin position="398"/>
        <end position="502"/>
    </location>
</feature>
<evidence type="ECO:0000256" key="5">
    <source>
        <dbReference type="SAM" id="MobiDB-lite"/>
    </source>
</evidence>
<feature type="transmembrane region" description="Helical" evidence="6">
    <location>
        <begin position="30"/>
        <end position="49"/>
    </location>
</feature>
<protein>
    <recommendedName>
        <fullName evidence="9">DUF300-domain-containing protein</fullName>
    </recommendedName>
</protein>
<dbReference type="SMART" id="SM01417">
    <property type="entry name" value="Solute_trans_a"/>
    <property type="match status" value="1"/>
</dbReference>
<feature type="transmembrane region" description="Helical" evidence="6">
    <location>
        <begin position="162"/>
        <end position="186"/>
    </location>
</feature>
<evidence type="ECO:0000256" key="4">
    <source>
        <dbReference type="ARBA" id="ARBA00023136"/>
    </source>
</evidence>
<feature type="compositionally biased region" description="Pro residues" evidence="5">
    <location>
        <begin position="524"/>
        <end position="535"/>
    </location>
</feature>
<keyword evidence="8" id="KW-1185">Reference proteome</keyword>
<dbReference type="GO" id="GO:0016020">
    <property type="term" value="C:membrane"/>
    <property type="evidence" value="ECO:0007669"/>
    <property type="project" value="UniProtKB-SubCell"/>
</dbReference>
<feature type="transmembrane region" description="Helical" evidence="6">
    <location>
        <begin position="93"/>
        <end position="117"/>
    </location>
</feature>
<organism evidence="7 8">
    <name type="scientific">Aspergillus wentii DTO 134E9</name>
    <dbReference type="NCBI Taxonomy" id="1073089"/>
    <lineage>
        <taxon>Eukaryota</taxon>
        <taxon>Fungi</taxon>
        <taxon>Dikarya</taxon>
        <taxon>Ascomycota</taxon>
        <taxon>Pezizomycotina</taxon>
        <taxon>Eurotiomycetes</taxon>
        <taxon>Eurotiomycetidae</taxon>
        <taxon>Eurotiales</taxon>
        <taxon>Aspergillaceae</taxon>
        <taxon>Aspergillus</taxon>
        <taxon>Aspergillus subgen. Cremei</taxon>
    </lineage>
</organism>
<evidence type="ECO:0000256" key="1">
    <source>
        <dbReference type="ARBA" id="ARBA00004141"/>
    </source>
</evidence>
<feature type="transmembrane region" description="Helical" evidence="6">
    <location>
        <begin position="69"/>
        <end position="87"/>
    </location>
</feature>
<dbReference type="InterPro" id="IPR005178">
    <property type="entry name" value="Ostalpha/TMEM184C"/>
</dbReference>
<evidence type="ECO:0000256" key="3">
    <source>
        <dbReference type="ARBA" id="ARBA00022989"/>
    </source>
</evidence>
<evidence type="ECO:0000256" key="6">
    <source>
        <dbReference type="SAM" id="Phobius"/>
    </source>
</evidence>
<gene>
    <name evidence="7" type="ORF">ASPWEDRAFT_101724</name>
</gene>
<dbReference type="STRING" id="1073089.A0A1L9S2R0"/>
<sequence length="544" mass="61567">MGWPSCNATLENETISEEALWDGGLTFHKLSLIIGGAFALIAIAVSAYLIMRHATHYSKPIEQRHIIRILFMVPIYSIVAWLSIFIYKKEVYFSVLGDCYEAFAISAFFSLLCHYIAPDLHSQKDYFRGIKPKDWVWPMNWMQKCCGGKHGIWRTPRSGLTWFNIIWTGVFQYCLFRVLMTIVAVITEHFNVYCEESNSPAFAHIWVVAVECVAVSIAMYCLIQFYVQVRDDISEYRPFLKILAIKLVIFLSFWQSIVITLLYSAGVIKATKKIAALDFKVGLPNLLISIEMALFAILHIWAFSWKPYSVGRVATAEVTDFYGNGKMTYHGGRFGEKAFIDALNPLDLLKAIGRGFRWLFVGRKRRTMDPSYHVPEAIGLGNADTPGENGSTSYQGAGGAMMTGGRPDRYGSSPDEEGEVLLSHPQPTGYGPHGGDVWLTPSPYEEDEHNGRFYSPNNRLSGHSMLEPTSHSPRPYSPYDDLNNPYLVPSDHGDDMHHHDLDQPHAQETGVVYPTHSLQEQVPIPMPESYQPPPLYDDDHHVRR</sequence>
<comment type="subcellular location">
    <subcellularLocation>
        <location evidence="1">Membrane</location>
        <topology evidence="1">Multi-pass membrane protein</topology>
    </subcellularLocation>
</comment>
<dbReference type="EMBL" id="KV878209">
    <property type="protein sequence ID" value="OJJ41444.1"/>
    <property type="molecule type" value="Genomic_DNA"/>
</dbReference>
<feature type="region of interest" description="Disordered" evidence="5">
    <location>
        <begin position="523"/>
        <end position="544"/>
    </location>
</feature>
<keyword evidence="4 6" id="KW-0472">Membrane</keyword>
<name>A0A1L9S2R0_ASPWE</name>
<dbReference type="Pfam" id="PF03619">
    <property type="entry name" value="Solute_trans_a"/>
    <property type="match status" value="1"/>
</dbReference>
<evidence type="ECO:0008006" key="9">
    <source>
        <dbReference type="Google" id="ProtNLM"/>
    </source>
</evidence>
<accession>A0A1L9S2R0</accession>
<dbReference type="VEuPathDB" id="FungiDB:ASPWEDRAFT_101724"/>
<evidence type="ECO:0000313" key="8">
    <source>
        <dbReference type="Proteomes" id="UP000184383"/>
    </source>
</evidence>
<proteinExistence type="predicted"/>
<feature type="compositionally biased region" description="Basic and acidic residues" evidence="5">
    <location>
        <begin position="491"/>
        <end position="502"/>
    </location>
</feature>